<comment type="caution">
    <text evidence="1">The sequence shown here is derived from an EMBL/GenBank/DDBJ whole genome shotgun (WGS) entry which is preliminary data.</text>
</comment>
<organism evidence="1 2">
    <name type="scientific">Irpex rosettiformis</name>
    <dbReference type="NCBI Taxonomy" id="378272"/>
    <lineage>
        <taxon>Eukaryota</taxon>
        <taxon>Fungi</taxon>
        <taxon>Dikarya</taxon>
        <taxon>Basidiomycota</taxon>
        <taxon>Agaricomycotina</taxon>
        <taxon>Agaricomycetes</taxon>
        <taxon>Polyporales</taxon>
        <taxon>Irpicaceae</taxon>
        <taxon>Irpex</taxon>
    </lineage>
</organism>
<dbReference type="EMBL" id="MU274911">
    <property type="protein sequence ID" value="KAI0089311.1"/>
    <property type="molecule type" value="Genomic_DNA"/>
</dbReference>
<gene>
    <name evidence="1" type="ORF">BDY19DRAFT_889665</name>
</gene>
<accession>A0ACB8U523</accession>
<dbReference type="Proteomes" id="UP001055072">
    <property type="component" value="Unassembled WGS sequence"/>
</dbReference>
<keyword evidence="2" id="KW-1185">Reference proteome</keyword>
<evidence type="ECO:0000313" key="1">
    <source>
        <dbReference type="EMBL" id="KAI0089311.1"/>
    </source>
</evidence>
<reference evidence="1" key="1">
    <citation type="journal article" date="2021" name="Environ. Microbiol.">
        <title>Gene family expansions and transcriptome signatures uncover fungal adaptations to wood decay.</title>
        <authorList>
            <person name="Hage H."/>
            <person name="Miyauchi S."/>
            <person name="Viragh M."/>
            <person name="Drula E."/>
            <person name="Min B."/>
            <person name="Chaduli D."/>
            <person name="Navarro D."/>
            <person name="Favel A."/>
            <person name="Norest M."/>
            <person name="Lesage-Meessen L."/>
            <person name="Balint B."/>
            <person name="Merenyi Z."/>
            <person name="de Eugenio L."/>
            <person name="Morin E."/>
            <person name="Martinez A.T."/>
            <person name="Baldrian P."/>
            <person name="Stursova M."/>
            <person name="Martinez M.J."/>
            <person name="Novotny C."/>
            <person name="Magnuson J.K."/>
            <person name="Spatafora J.W."/>
            <person name="Maurice S."/>
            <person name="Pangilinan J."/>
            <person name="Andreopoulos W."/>
            <person name="LaButti K."/>
            <person name="Hundley H."/>
            <person name="Na H."/>
            <person name="Kuo A."/>
            <person name="Barry K."/>
            <person name="Lipzen A."/>
            <person name="Henrissat B."/>
            <person name="Riley R."/>
            <person name="Ahrendt S."/>
            <person name="Nagy L.G."/>
            <person name="Grigoriev I.V."/>
            <person name="Martin F."/>
            <person name="Rosso M.N."/>
        </authorList>
    </citation>
    <scope>NUCLEOTIDE SEQUENCE</scope>
    <source>
        <strain evidence="1">CBS 384.51</strain>
    </source>
</reference>
<proteinExistence type="predicted"/>
<protein>
    <submittedName>
        <fullName evidence="1">Auxin efflux carrier</fullName>
    </submittedName>
</protein>
<evidence type="ECO:0000313" key="2">
    <source>
        <dbReference type="Proteomes" id="UP001055072"/>
    </source>
</evidence>
<sequence>MPSAGFLIYSGVMPLIKTYLSILCGYILARKGLFPPAASKGASQVTMNVSLPLLVFANIVPAFTPQNISALGPLFLTAFVYMGIGFTMGAIIREVCHVPRNFWQGILVLTGMSNWGNLPNAVVLSVTQQAPFDPATDPKLGVSFVSIFIVSYHLVFWVCGAAHSLSWDYLPGIPQGEEAERRYSWREKPLGSLFVKYFLHPPSLSPVKSEEELPQDDVSQLEKGNEKGPDTYTRAMVAQESNDIPPEEADPDIQLVRRISRLSTGSYQTRPAPTSPKSKHTTTEPPLPDLSCDSLPRLEEESPPPLSPPTTWLSIILRSLRPLTVIITPVTIAIAISLPIALIDDLKALFVDISDTGGPNWHGPDGKPPLSFIIDTANFIGGIAIPLALILLGASFARLKIPRPLSRLPIMAMFLVAAAKMIILPVIGVFMVQAMVHRGLIDKSSKAERFVAVFLSGTPAAVNQLIVASLYAPEGKVDTLAVSVLV</sequence>
<name>A0ACB8U523_9APHY</name>